<organism evidence="3 4">
    <name type="scientific">Pedobacter westerhofensis</name>
    <dbReference type="NCBI Taxonomy" id="425512"/>
    <lineage>
        <taxon>Bacteria</taxon>
        <taxon>Pseudomonadati</taxon>
        <taxon>Bacteroidota</taxon>
        <taxon>Sphingobacteriia</taxon>
        <taxon>Sphingobacteriales</taxon>
        <taxon>Sphingobacteriaceae</taxon>
        <taxon>Pedobacter</taxon>
    </lineage>
</organism>
<sequence>MVSLLCKAGFRVLTEAAFFIFKKLSIMKFHHLAMAFLALSLGACNNNTQEAAATLPDSTKIVSLNGSISEVLAGIGLEKNIAGTDITSNYPESMKSKPKVGHNKNINAEGVMALQPDLIIGLKKEVSPALAAQFKAAGVKLLLVDQDYSIEGTKKMIHLLADSLHASAKGDSVIKVLESDLAKVPAPAAGAQKPRVLFIYARGTGTMMVGGTGTAVDKAIALAGGQNAVTEFADYKPLTAEALVKANPDIILLFDSGLQSLGGAAGLAKVQGIKETNAGKNNKIISMDGELLSSFGPRLGIAIQELGAKLK</sequence>
<evidence type="ECO:0000313" key="4">
    <source>
        <dbReference type="Proteomes" id="UP000320300"/>
    </source>
</evidence>
<dbReference type="EMBL" id="FXTN01000013">
    <property type="protein sequence ID" value="SMO96344.1"/>
    <property type="molecule type" value="Genomic_DNA"/>
</dbReference>
<proteinExistence type="predicted"/>
<dbReference type="AlphaFoldDB" id="A0A521FJY9"/>
<dbReference type="SUPFAM" id="SSF53807">
    <property type="entry name" value="Helical backbone' metal receptor"/>
    <property type="match status" value="1"/>
</dbReference>
<dbReference type="NCBIfam" id="NF038402">
    <property type="entry name" value="TroA_like"/>
    <property type="match status" value="1"/>
</dbReference>
<dbReference type="PANTHER" id="PTHR30535">
    <property type="entry name" value="VITAMIN B12-BINDING PROTEIN"/>
    <property type="match status" value="1"/>
</dbReference>
<keyword evidence="1" id="KW-0732">Signal</keyword>
<evidence type="ECO:0000256" key="1">
    <source>
        <dbReference type="ARBA" id="ARBA00022729"/>
    </source>
</evidence>
<dbReference type="Pfam" id="PF01497">
    <property type="entry name" value="Peripla_BP_2"/>
    <property type="match status" value="1"/>
</dbReference>
<dbReference type="InterPro" id="IPR054828">
    <property type="entry name" value="Vit_B12_bind_prot"/>
</dbReference>
<evidence type="ECO:0000259" key="2">
    <source>
        <dbReference type="PROSITE" id="PS50983"/>
    </source>
</evidence>
<evidence type="ECO:0000313" key="3">
    <source>
        <dbReference type="EMBL" id="SMO96344.1"/>
    </source>
</evidence>
<dbReference type="Proteomes" id="UP000320300">
    <property type="component" value="Unassembled WGS sequence"/>
</dbReference>
<feature type="domain" description="Fe/B12 periplasmic-binding" evidence="2">
    <location>
        <begin position="60"/>
        <end position="311"/>
    </location>
</feature>
<dbReference type="InterPro" id="IPR050902">
    <property type="entry name" value="ABC_Transporter_SBP"/>
</dbReference>
<dbReference type="PANTHER" id="PTHR30535:SF4">
    <property type="entry name" value="HEMIN-BINDING PERIPLASMIC PROTEIN HMUT"/>
    <property type="match status" value="1"/>
</dbReference>
<accession>A0A521FJY9</accession>
<dbReference type="InterPro" id="IPR002491">
    <property type="entry name" value="ABC_transptr_periplasmic_BD"/>
</dbReference>
<protein>
    <submittedName>
        <fullName evidence="3">Iron complex transport system substrate-binding protein</fullName>
    </submittedName>
</protein>
<gene>
    <name evidence="3" type="ORF">SAMN06265348_11343</name>
</gene>
<name>A0A521FJY9_9SPHI</name>
<keyword evidence="4" id="KW-1185">Reference proteome</keyword>
<reference evidence="3 4" key="1">
    <citation type="submission" date="2017-05" db="EMBL/GenBank/DDBJ databases">
        <authorList>
            <person name="Varghese N."/>
            <person name="Submissions S."/>
        </authorList>
    </citation>
    <scope>NUCLEOTIDE SEQUENCE [LARGE SCALE GENOMIC DNA]</scope>
    <source>
        <strain evidence="3 4">DSM 19036</strain>
    </source>
</reference>
<dbReference type="Gene3D" id="3.40.50.1980">
    <property type="entry name" value="Nitrogenase molybdenum iron protein domain"/>
    <property type="match status" value="2"/>
</dbReference>
<dbReference type="PROSITE" id="PS50983">
    <property type="entry name" value="FE_B12_PBP"/>
    <property type="match status" value="1"/>
</dbReference>